<organism evidence="11">
    <name type="scientific">Arcella intermedia</name>
    <dbReference type="NCBI Taxonomy" id="1963864"/>
    <lineage>
        <taxon>Eukaryota</taxon>
        <taxon>Amoebozoa</taxon>
        <taxon>Tubulinea</taxon>
        <taxon>Elardia</taxon>
        <taxon>Arcellinida</taxon>
        <taxon>Sphaerothecina</taxon>
        <taxon>Arcellidae</taxon>
        <taxon>Arcella</taxon>
    </lineage>
</organism>
<dbReference type="FunFam" id="3.40.50.300:FF:000692">
    <property type="entry name" value="Guanine nucleotide-binding protein subunit alpha"/>
    <property type="match status" value="1"/>
</dbReference>
<dbReference type="GO" id="GO:0001664">
    <property type="term" value="F:G protein-coupled receptor binding"/>
    <property type="evidence" value="ECO:0007669"/>
    <property type="project" value="TreeGrafter"/>
</dbReference>
<dbReference type="Pfam" id="PF00503">
    <property type="entry name" value="G-alpha"/>
    <property type="match status" value="1"/>
</dbReference>
<keyword evidence="8" id="KW-0449">Lipoprotein</keyword>
<dbReference type="EMBL" id="GIBP01004508">
    <property type="protein sequence ID" value="NDV33477.1"/>
    <property type="molecule type" value="Transcribed_RNA"/>
</dbReference>
<evidence type="ECO:0000256" key="7">
    <source>
        <dbReference type="ARBA" id="ARBA00023224"/>
    </source>
</evidence>
<accession>A0A6B2L9J7</accession>
<proteinExistence type="predicted"/>
<dbReference type="PRINTS" id="PR00318">
    <property type="entry name" value="GPROTEINA"/>
</dbReference>
<sequence length="295" mass="34286">MTLLHAQEKLVPDSYVSVLRENCLLTMQNLLSSTQTLFQIPSELKEDVEKVLQATSKEISHVAEHIKKLSTHHIIQEIYSHRGPCKIQIPCVSHYYWENVERIASPEFLPTVEDILHSRAKTSGVQTINFVIEKVHFEVVDVGGQRAERRKWLHCFDNVTAVLFLAAIDEYDMVLEEDENINRFDESLRLWSEISGSQYFKPLTWILFLNKSDSLQQKIQKQSLHTYFEDISEEDGKDFEKSTTYFSKKYEENFNGTALFYYHITCAINTDQCQKVFSAVRDTIILTAIDDVDFT</sequence>
<dbReference type="InterPro" id="IPR027417">
    <property type="entry name" value="P-loop_NTPase"/>
</dbReference>
<dbReference type="GO" id="GO:0005834">
    <property type="term" value="C:heterotrimeric G-protein complex"/>
    <property type="evidence" value="ECO:0007669"/>
    <property type="project" value="TreeGrafter"/>
</dbReference>
<feature type="binding site" evidence="9">
    <location>
        <begin position="210"/>
        <end position="213"/>
    </location>
    <ligand>
        <name>GTP</name>
        <dbReference type="ChEBI" id="CHEBI:37565"/>
    </ligand>
</feature>
<evidence type="ECO:0000256" key="3">
    <source>
        <dbReference type="ARBA" id="ARBA00022741"/>
    </source>
</evidence>
<keyword evidence="2 10" id="KW-0479">Metal-binding</keyword>
<dbReference type="InterPro" id="IPR011025">
    <property type="entry name" value="GproteinA_insert"/>
</dbReference>
<keyword evidence="4 10" id="KW-0460">Magnesium</keyword>
<evidence type="ECO:0000256" key="2">
    <source>
        <dbReference type="ARBA" id="ARBA00022723"/>
    </source>
</evidence>
<dbReference type="PANTHER" id="PTHR10218:SF362">
    <property type="entry name" value="G PROTEIN ALPHA O SUBUNIT"/>
    <property type="match status" value="1"/>
</dbReference>
<dbReference type="GO" id="GO:0046872">
    <property type="term" value="F:metal ion binding"/>
    <property type="evidence" value="ECO:0007669"/>
    <property type="project" value="UniProtKB-KW"/>
</dbReference>
<keyword evidence="3 9" id="KW-0547">Nucleotide-binding</keyword>
<dbReference type="GO" id="GO:0031683">
    <property type="term" value="F:G-protein beta/gamma-subunit complex binding"/>
    <property type="evidence" value="ECO:0007669"/>
    <property type="project" value="InterPro"/>
</dbReference>
<evidence type="ECO:0000256" key="6">
    <source>
        <dbReference type="ARBA" id="ARBA00023139"/>
    </source>
</evidence>
<dbReference type="AlphaFoldDB" id="A0A6B2L9J7"/>
<feature type="binding site" evidence="9">
    <location>
        <begin position="116"/>
        <end position="122"/>
    </location>
    <ligand>
        <name>GTP</name>
        <dbReference type="ChEBI" id="CHEBI:37565"/>
    </ligand>
</feature>
<keyword evidence="6" id="KW-0564">Palmitate</keyword>
<feature type="binding site" evidence="9">
    <location>
        <position position="267"/>
    </location>
    <ligand>
        <name>GTP</name>
        <dbReference type="ChEBI" id="CHEBI:37565"/>
    </ligand>
</feature>
<keyword evidence="5 9" id="KW-0342">GTP-binding</keyword>
<dbReference type="PANTHER" id="PTHR10218">
    <property type="entry name" value="GTP-BINDING PROTEIN ALPHA SUBUNIT"/>
    <property type="match status" value="1"/>
</dbReference>
<dbReference type="SMART" id="SM00275">
    <property type="entry name" value="G_alpha"/>
    <property type="match status" value="1"/>
</dbReference>
<reference evidence="11" key="1">
    <citation type="journal article" date="2020" name="J. Eukaryot. Microbiol.">
        <title>De novo Sequencing, Assembly and Annotation of the Transcriptome for the Free-Living Testate Amoeba Arcella intermedia.</title>
        <authorList>
            <person name="Ribeiro G.M."/>
            <person name="Porfirio-Sousa A.L."/>
            <person name="Maurer-Alcala X.X."/>
            <person name="Katz L.A."/>
            <person name="Lahr D.J.G."/>
        </authorList>
    </citation>
    <scope>NUCLEOTIDE SEQUENCE</scope>
</reference>
<dbReference type="GO" id="GO:0003924">
    <property type="term" value="F:GTPase activity"/>
    <property type="evidence" value="ECO:0007669"/>
    <property type="project" value="InterPro"/>
</dbReference>
<evidence type="ECO:0000256" key="5">
    <source>
        <dbReference type="ARBA" id="ARBA00023134"/>
    </source>
</evidence>
<dbReference type="CDD" id="cd00066">
    <property type="entry name" value="G-alpha"/>
    <property type="match status" value="1"/>
</dbReference>
<feature type="binding site" evidence="9">
    <location>
        <begin position="141"/>
        <end position="145"/>
    </location>
    <ligand>
        <name>GTP</name>
        <dbReference type="ChEBI" id="CHEBI:37565"/>
    </ligand>
</feature>
<keyword evidence="1" id="KW-0519">Myristate</keyword>
<dbReference type="Gene3D" id="1.10.400.10">
    <property type="entry name" value="GI Alpha 1, domain 2-like"/>
    <property type="match status" value="1"/>
</dbReference>
<evidence type="ECO:0000256" key="1">
    <source>
        <dbReference type="ARBA" id="ARBA00022707"/>
    </source>
</evidence>
<evidence type="ECO:0000313" key="11">
    <source>
        <dbReference type="EMBL" id="NDV33477.1"/>
    </source>
</evidence>
<keyword evidence="7" id="KW-0807">Transducer</keyword>
<feature type="binding site" evidence="10">
    <location>
        <position position="122"/>
    </location>
    <ligand>
        <name>Mg(2+)</name>
        <dbReference type="ChEBI" id="CHEBI:18420"/>
    </ligand>
</feature>
<evidence type="ECO:0000256" key="9">
    <source>
        <dbReference type="PIRSR" id="PIRSR601019-1"/>
    </source>
</evidence>
<dbReference type="SUPFAM" id="SSF52540">
    <property type="entry name" value="P-loop containing nucleoside triphosphate hydrolases"/>
    <property type="match status" value="1"/>
</dbReference>
<evidence type="ECO:0000256" key="10">
    <source>
        <dbReference type="PIRSR" id="PIRSR601019-2"/>
    </source>
</evidence>
<evidence type="ECO:0000256" key="4">
    <source>
        <dbReference type="ARBA" id="ARBA00022842"/>
    </source>
</evidence>
<name>A0A6B2L9J7_9EUKA</name>
<dbReference type="PROSITE" id="PS51882">
    <property type="entry name" value="G_ALPHA"/>
    <property type="match status" value="1"/>
</dbReference>
<dbReference type="SUPFAM" id="SSF47895">
    <property type="entry name" value="Transducin (alpha subunit), insertion domain"/>
    <property type="match status" value="1"/>
</dbReference>
<dbReference type="GO" id="GO:0005525">
    <property type="term" value="F:GTP binding"/>
    <property type="evidence" value="ECO:0007669"/>
    <property type="project" value="UniProtKB-KW"/>
</dbReference>
<dbReference type="InterPro" id="IPR001019">
    <property type="entry name" value="Gprotein_alpha_su"/>
</dbReference>
<protein>
    <submittedName>
        <fullName evidence="11">Uncharacterized protein</fullName>
    </submittedName>
</protein>
<dbReference type="Gene3D" id="3.40.50.300">
    <property type="entry name" value="P-loop containing nucleotide triphosphate hydrolases"/>
    <property type="match status" value="1"/>
</dbReference>
<dbReference type="GO" id="GO:0007188">
    <property type="term" value="P:adenylate cyclase-modulating G protein-coupled receptor signaling pathway"/>
    <property type="evidence" value="ECO:0007669"/>
    <property type="project" value="TreeGrafter"/>
</dbReference>
<dbReference type="GO" id="GO:0005737">
    <property type="term" value="C:cytoplasm"/>
    <property type="evidence" value="ECO:0007669"/>
    <property type="project" value="TreeGrafter"/>
</dbReference>
<evidence type="ECO:0000256" key="8">
    <source>
        <dbReference type="ARBA" id="ARBA00023288"/>
    </source>
</evidence>